<gene>
    <name evidence="1" type="ORF">BOLC6T36188H</name>
</gene>
<protein>
    <submittedName>
        <fullName evidence="1">Uncharacterized protein</fullName>
    </submittedName>
</protein>
<evidence type="ECO:0000313" key="1">
    <source>
        <dbReference type="EMBL" id="VDD60735.1"/>
    </source>
</evidence>
<dbReference type="EMBL" id="LR031880">
    <property type="protein sequence ID" value="VDD60735.1"/>
    <property type="molecule type" value="Genomic_DNA"/>
</dbReference>
<dbReference type="AlphaFoldDB" id="A0A3P6GWP1"/>
<proteinExistence type="predicted"/>
<name>A0A3P6GWP1_BRAOL</name>
<accession>A0A3P6GWP1</accession>
<organism evidence="1">
    <name type="scientific">Brassica oleracea</name>
    <name type="common">Wild cabbage</name>
    <dbReference type="NCBI Taxonomy" id="3712"/>
    <lineage>
        <taxon>Eukaryota</taxon>
        <taxon>Viridiplantae</taxon>
        <taxon>Streptophyta</taxon>
        <taxon>Embryophyta</taxon>
        <taxon>Tracheophyta</taxon>
        <taxon>Spermatophyta</taxon>
        <taxon>Magnoliopsida</taxon>
        <taxon>eudicotyledons</taxon>
        <taxon>Gunneridae</taxon>
        <taxon>Pentapetalae</taxon>
        <taxon>rosids</taxon>
        <taxon>malvids</taxon>
        <taxon>Brassicales</taxon>
        <taxon>Brassicaceae</taxon>
        <taxon>Brassiceae</taxon>
        <taxon>Brassica</taxon>
    </lineage>
</organism>
<sequence>MIIHKVRMVHFAFEGWILTEAWPFFKSKIVPSEHSMQDEMVWLLEKSGTYSTTTGYAVAKLNVEGKHDGFEWRRYVWNVTCSPKIKQFLWKLKHKVLAVGESLVKRGGREM</sequence>
<reference evidence="1" key="1">
    <citation type="submission" date="2018-11" db="EMBL/GenBank/DDBJ databases">
        <authorList>
            <consortium name="Genoscope - CEA"/>
            <person name="William W."/>
        </authorList>
    </citation>
    <scope>NUCLEOTIDE SEQUENCE</scope>
</reference>